<evidence type="ECO:0000256" key="4">
    <source>
        <dbReference type="ARBA" id="ARBA00023026"/>
    </source>
</evidence>
<feature type="domain" description="Teneurin-like YD-shell" evidence="7">
    <location>
        <begin position="1382"/>
        <end position="1621"/>
    </location>
</feature>
<sequence>MTKGRVVRRRSRRGLTFVVATQLAASLLLAVAAPSAWAGEPSVKLDGTPSVPVSGPSWRTIEPDQASAHALTGNQQAKPAQEGAGTATASPLSPSASWAVSPHTGDFTWSYPLRVPPAAGPAPGLSLSYRSSAVDGRTMVTNNQPSWVGDGWDLSSGFVERAYWGCSTDSEGDVKPAQVGDLCWRSDNATASYGGAGGQLIRDDATGKWRSRGDDGSRIEHLTGAANGDNDGEYWKITTVDGTQYFFGSEADSTWTVPVFGDDSGEPCHGASFDASSCTQPWRWNLDKVVDRNGNEMRYYYTKETNSYGFDGKDAAVPYARGGYLDHIDYGLGHGAAQPSGRVVFTTADRCVPGSDCRPEAAANWPDVPWEAKCDTAACAGNHSPTFWTTKRLASVTTKVWRGTDFGDVDRWDLDQQYPDPGDGEKAALWLKGIKHTGLAGAPVDMPSVTFQGTPMYNRVELPEDGASPLMRYRITGIVSETGGVTSITYESECKAGNLPANPESNTKRCFPVRWAKKNMAERTDYFHKYVVTAVVQTDRLTVDGQPASTFPEQVTRYEYLDGAAWHWDTSEFTKDDKRTWNEFRGFGRVRVRSGTADDPAGPVTMSEQRFYRGMDGDHLPSGTRSATVTDSEGGVRADADWLEGFGLETATFAREGASDQPDPPRLSKTITEPAVQGPVATRGAFKAYLVRPGVSRGYTAVGTGWRTTRTETTYDDLGLATAVNDLGDTGTDADDRCAHTEYARNDGAWLMSLPGHVWTDSVRCGASAEYPRDALSDAKTTYDAHGNATKTEVAKDRPAAGPVYLTTGTATYDAQGRVTAATDVLGRTTTTAYTPADGGPVTQTVVTSPGTDAVPAGLVTTTALDPAWGVPTLVTDPNLRKTEMSYDALGRAVAVWTPTWTRTDHPDVPNVRTAYLMRGDKPTVVTTTRIGPTGAEISGNTIYDGLLRPRQAQAPAIGGGRLLTDTRYDSQGRAWKTTQPYYNDKAVDDGLWIASDVDIPGHTRTHFDGAGRADASIYFAGAFEKRRTSTAYFGDHVDVTPPAGGTPTSTYTDARGQTVELRQLHNGGFDATRYTYTKAGQAETMTDPSGAVWRFGYDFLGRQVSSDDPDSGLSTKTYDDAGQVLTARDARGSVLAYTYDSLGRPTGKFAGSAAGKKLAEWTYDTVTKGKGKPASSTSWVDDKPYAGKVLSYDPAYRPTGTSVIIPPAEGLLAGTYSSYTGYNPDGSVSSQSYAAAGELPAETVSFAYDELGPLASSSGGYDGSTTELVSATNLTRYGEPARLTLGTGTKRVWLSQYYDQNDRRLTRSIVDTETPSPMQSDVHYSYDPAGSVTSLADTFAGDVQCFRSDGLQRLTEAWTAPSCSDSPSVAGLRGPAPYWQSFTYDKAGNRATDTRHAASGDVVRTSAGQVPGHAHALGSVSSPGGSVSYQYTAAGQLASRSSGEQFTWDEQGKLASVTKGSQATSYVYDASGGRLIRRDPAGTTLYLGGQELRVAAAGGNPTVTRYYGHGGRTIAMRQGRGTLTWLASDHQSTARTAIDSGTLAVTHRRQLPFGGPRDAASFPGERGFAGGVKDASTGLTHLGAREYDPDTGRFISVDPLLSPGDPQQLNGYTYSNNNPITMSDPSGLKLRGSLDDGCPLETGCQGSGGNSGTNNGTKNAGVMEPIGKRPGLPPASDRPPRTVVINVVKLPDDGKCREVGSSGYGSQPCQGSDNCPTGYMRQSGYLQNNGAPSPCVSVPTSMTSEEGHMLLDICGTLPIPYLSQGCDVVNVIWYGAEGDTENALISAMGLAPGPGDVGTGARLIKDAIKIHSACHGGCGVKSGPHSHVKEGDVVHGDIDGDVVINGGVIDGTVRGDLYVGEGGAIVRGGVDGSVYFISEGDKLAILQTRDVGGSVNVNDSGRHIFQGRVIGGGVNINKPWGG</sequence>
<evidence type="ECO:0000313" key="9">
    <source>
        <dbReference type="Proteomes" id="UP000286716"/>
    </source>
</evidence>
<feature type="region of interest" description="Disordered" evidence="5">
    <location>
        <begin position="39"/>
        <end position="97"/>
    </location>
</feature>
<dbReference type="InterPro" id="IPR022385">
    <property type="entry name" value="Rhs_assc_core"/>
</dbReference>
<dbReference type="NCBIfam" id="TIGR03696">
    <property type="entry name" value="Rhs_assc_core"/>
    <property type="match status" value="1"/>
</dbReference>
<dbReference type="InterPro" id="IPR031325">
    <property type="entry name" value="RHS_repeat"/>
</dbReference>
<dbReference type="InterPro" id="IPR003284">
    <property type="entry name" value="Sal_SpvB"/>
</dbReference>
<dbReference type="GO" id="GO:0005737">
    <property type="term" value="C:cytoplasm"/>
    <property type="evidence" value="ECO:0007669"/>
    <property type="project" value="InterPro"/>
</dbReference>
<dbReference type="EMBL" id="QHHU01000015">
    <property type="protein sequence ID" value="RSM45818.1"/>
    <property type="molecule type" value="Genomic_DNA"/>
</dbReference>
<keyword evidence="3" id="KW-0677">Repeat</keyword>
<feature type="chain" id="PRO_5019290651" evidence="6">
    <location>
        <begin position="39"/>
        <end position="1923"/>
    </location>
</feature>
<dbReference type="OrthoDB" id="291011at2"/>
<proteinExistence type="predicted"/>
<dbReference type="GO" id="GO:0005576">
    <property type="term" value="C:extracellular region"/>
    <property type="evidence" value="ECO:0007669"/>
    <property type="project" value="UniProtKB-SubCell"/>
</dbReference>
<feature type="signal peptide" evidence="6">
    <location>
        <begin position="1"/>
        <end position="38"/>
    </location>
</feature>
<dbReference type="PANTHER" id="PTHR32305:SF17">
    <property type="entry name" value="TRNA NUCLEASE WAPA"/>
    <property type="match status" value="1"/>
</dbReference>
<feature type="region of interest" description="Disordered" evidence="5">
    <location>
        <begin position="1644"/>
        <end position="1681"/>
    </location>
</feature>
<accession>A0A428WS05</accession>
<dbReference type="Pfam" id="PF25023">
    <property type="entry name" value="TEN_YD-shell"/>
    <property type="match status" value="1"/>
</dbReference>
<evidence type="ECO:0000256" key="6">
    <source>
        <dbReference type="SAM" id="SignalP"/>
    </source>
</evidence>
<evidence type="ECO:0000256" key="2">
    <source>
        <dbReference type="ARBA" id="ARBA00022525"/>
    </source>
</evidence>
<evidence type="ECO:0000259" key="7">
    <source>
        <dbReference type="Pfam" id="PF25023"/>
    </source>
</evidence>
<comment type="subcellular location">
    <subcellularLocation>
        <location evidence="1">Secreted</location>
    </subcellularLocation>
</comment>
<dbReference type="InterPro" id="IPR050708">
    <property type="entry name" value="T6SS_VgrG/RHS"/>
</dbReference>
<dbReference type="CDD" id="cd20745">
    <property type="entry name" value="FIX_RhsA_AHH_HNH-like"/>
    <property type="match status" value="1"/>
</dbReference>
<gene>
    <name evidence="8" type="ORF">DMA12_13190</name>
</gene>
<evidence type="ECO:0000256" key="1">
    <source>
        <dbReference type="ARBA" id="ARBA00004613"/>
    </source>
</evidence>
<reference evidence="8 9" key="1">
    <citation type="submission" date="2018-05" db="EMBL/GenBank/DDBJ databases">
        <title>Evolution of GPA BGCs.</title>
        <authorList>
            <person name="Waglechner N."/>
            <person name="Wright G.D."/>
        </authorList>
    </citation>
    <scope>NUCLEOTIDE SEQUENCE [LARGE SCALE GENOMIC DNA]</scope>
    <source>
        <strain evidence="8 9">DSM 5908</strain>
    </source>
</reference>
<keyword evidence="9" id="KW-1185">Reference proteome</keyword>
<evidence type="ECO:0000313" key="8">
    <source>
        <dbReference type="EMBL" id="RSM45818.1"/>
    </source>
</evidence>
<dbReference type="Proteomes" id="UP000286716">
    <property type="component" value="Unassembled WGS sequence"/>
</dbReference>
<comment type="caution">
    <text evidence="8">The sequence shown here is derived from an EMBL/GenBank/DDBJ whole genome shotgun (WGS) entry which is preliminary data.</text>
</comment>
<keyword evidence="2" id="KW-0964">Secreted</keyword>
<keyword evidence="4" id="KW-0843">Virulence</keyword>
<dbReference type="Pfam" id="PF05593">
    <property type="entry name" value="RHS_repeat"/>
    <property type="match status" value="1"/>
</dbReference>
<organism evidence="8 9">
    <name type="scientific">Amycolatopsis balhimycina DSM 5908</name>
    <dbReference type="NCBI Taxonomy" id="1081091"/>
    <lineage>
        <taxon>Bacteria</taxon>
        <taxon>Bacillati</taxon>
        <taxon>Actinomycetota</taxon>
        <taxon>Actinomycetes</taxon>
        <taxon>Pseudonocardiales</taxon>
        <taxon>Pseudonocardiaceae</taxon>
        <taxon>Amycolatopsis</taxon>
    </lineage>
</organism>
<feature type="compositionally biased region" description="Low complexity" evidence="5">
    <location>
        <begin position="84"/>
        <end position="97"/>
    </location>
</feature>
<dbReference type="Pfam" id="PF03534">
    <property type="entry name" value="SpvB"/>
    <property type="match status" value="1"/>
</dbReference>
<dbReference type="NCBIfam" id="TIGR01643">
    <property type="entry name" value="YD_repeat_2x"/>
    <property type="match status" value="1"/>
</dbReference>
<dbReference type="InterPro" id="IPR056823">
    <property type="entry name" value="TEN-like_YD-shell"/>
</dbReference>
<evidence type="ECO:0000256" key="3">
    <source>
        <dbReference type="ARBA" id="ARBA00022737"/>
    </source>
</evidence>
<name>A0A428WS05_AMYBA</name>
<dbReference type="InterPro" id="IPR006530">
    <property type="entry name" value="YD"/>
</dbReference>
<keyword evidence="6" id="KW-0732">Signal</keyword>
<protein>
    <submittedName>
        <fullName evidence="8">Type IV secretion protein Rhs</fullName>
    </submittedName>
</protein>
<dbReference type="Gene3D" id="2.180.10.10">
    <property type="entry name" value="RHS repeat-associated core"/>
    <property type="match status" value="2"/>
</dbReference>
<dbReference type="PANTHER" id="PTHR32305">
    <property type="match status" value="1"/>
</dbReference>
<evidence type="ECO:0000256" key="5">
    <source>
        <dbReference type="SAM" id="MobiDB-lite"/>
    </source>
</evidence>